<feature type="transmembrane region" description="Helical" evidence="1">
    <location>
        <begin position="118"/>
        <end position="140"/>
    </location>
</feature>
<feature type="transmembrane region" description="Helical" evidence="1">
    <location>
        <begin position="186"/>
        <end position="207"/>
    </location>
</feature>
<feature type="transmembrane region" description="Helical" evidence="1">
    <location>
        <begin position="152"/>
        <end position="179"/>
    </location>
</feature>
<sequence>MRLLWANFVAIYRKELQGYFATSLNYIIAAVYWFMAGVFYIILFNAVQANVAAQDLQGQAGMGAPPVDVPAVILENYLGVLGSLSLFILPLLSMNLFTQERQQGTLELLATSPITTTMVAVGKLLGVLTFFVTLILPVMFYESLTLLQAEPAFSFGLILLGHGALVLLAGAILSLGLFISAMTESTLLAAVGTFALILLLWILQAVADRLSGLPAAVFRHLSLLQNYTSLIQGSVSTTNVILFVSYGILGVFLTVQWVDGLRFQRS</sequence>
<dbReference type="STRING" id="1188229.GlitD10_1272"/>
<name>A0A1J0ACF0_9CYAN</name>
<keyword evidence="1" id="KW-0812">Transmembrane</keyword>
<protein>
    <submittedName>
        <fullName evidence="2">ABC transporter</fullName>
    </submittedName>
</protein>
<dbReference type="AlphaFoldDB" id="A0A1J0ACF0"/>
<evidence type="ECO:0000313" key="3">
    <source>
        <dbReference type="Proteomes" id="UP000180235"/>
    </source>
</evidence>
<evidence type="ECO:0000256" key="1">
    <source>
        <dbReference type="SAM" id="Phobius"/>
    </source>
</evidence>
<feature type="transmembrane region" description="Helical" evidence="1">
    <location>
        <begin position="20"/>
        <end position="43"/>
    </location>
</feature>
<dbReference type="PANTHER" id="PTHR43471">
    <property type="entry name" value="ABC TRANSPORTER PERMEASE"/>
    <property type="match status" value="1"/>
</dbReference>
<dbReference type="KEGG" id="glt:GlitD10_1272"/>
<dbReference type="OrthoDB" id="9794512at2"/>
<dbReference type="EMBL" id="CP017675">
    <property type="protein sequence ID" value="APB33592.1"/>
    <property type="molecule type" value="Genomic_DNA"/>
</dbReference>
<gene>
    <name evidence="2" type="ORF">GlitD10_1272</name>
</gene>
<accession>A0A1J0ACF0</accession>
<keyword evidence="1" id="KW-1133">Transmembrane helix</keyword>
<feature type="transmembrane region" description="Helical" evidence="1">
    <location>
        <begin position="77"/>
        <end position="97"/>
    </location>
</feature>
<dbReference type="RefSeq" id="WP_071454155.1">
    <property type="nucleotide sequence ID" value="NZ_CP017675.1"/>
</dbReference>
<keyword evidence="1" id="KW-0472">Membrane</keyword>
<reference evidence="2 3" key="1">
    <citation type="submission" date="2016-10" db="EMBL/GenBank/DDBJ databases">
        <title>Description of Gloeomargarita lithophora gen. nov., sp. nov., a thylakoid-bearing basal-branching cyanobacterium with intracellular carbonates, and proposal for Gloeomargaritales ord. nov.</title>
        <authorList>
            <person name="Moreira D."/>
            <person name="Tavera R."/>
            <person name="Benzerara K."/>
            <person name="Skouri-Panet F."/>
            <person name="Couradeau E."/>
            <person name="Gerard E."/>
            <person name="Loussert C."/>
            <person name="Novelo E."/>
            <person name="Zivanovic Y."/>
            <person name="Lopez-Garcia P."/>
        </authorList>
    </citation>
    <scope>NUCLEOTIDE SEQUENCE [LARGE SCALE GENOMIC DNA]</scope>
    <source>
        <strain evidence="2 3">D10</strain>
    </source>
</reference>
<keyword evidence="3" id="KW-1185">Reference proteome</keyword>
<evidence type="ECO:0000313" key="2">
    <source>
        <dbReference type="EMBL" id="APB33592.1"/>
    </source>
</evidence>
<proteinExistence type="predicted"/>
<organism evidence="2 3">
    <name type="scientific">Gloeomargarita lithophora Alchichica-D10</name>
    <dbReference type="NCBI Taxonomy" id="1188229"/>
    <lineage>
        <taxon>Bacteria</taxon>
        <taxon>Bacillati</taxon>
        <taxon>Cyanobacteriota</taxon>
        <taxon>Cyanophyceae</taxon>
        <taxon>Gloeomargaritales</taxon>
        <taxon>Gloeomargaritaceae</taxon>
        <taxon>Gloeomargarita</taxon>
    </lineage>
</organism>
<dbReference type="Proteomes" id="UP000180235">
    <property type="component" value="Chromosome"/>
</dbReference>
<feature type="transmembrane region" description="Helical" evidence="1">
    <location>
        <begin position="240"/>
        <end position="258"/>
    </location>
</feature>